<dbReference type="Proteomes" id="UP000095280">
    <property type="component" value="Unplaced"/>
</dbReference>
<evidence type="ECO:0000256" key="5">
    <source>
        <dbReference type="ARBA" id="ARBA00023187"/>
    </source>
</evidence>
<name>A0A1I8JG04_9PLAT</name>
<dbReference type="InterPro" id="IPR006595">
    <property type="entry name" value="CTLH_C"/>
</dbReference>
<comment type="subcellular location">
    <subcellularLocation>
        <location evidence="1">Nucleus</location>
    </subcellularLocation>
</comment>
<evidence type="ECO:0000256" key="2">
    <source>
        <dbReference type="ARBA" id="ARBA00022574"/>
    </source>
</evidence>
<dbReference type="InterPro" id="IPR054532">
    <property type="entry name" value="TPL_SMU1_LisH-like"/>
</dbReference>
<evidence type="ECO:0000256" key="1">
    <source>
        <dbReference type="ARBA" id="ARBA00004123"/>
    </source>
</evidence>
<dbReference type="InterPro" id="IPR045184">
    <property type="entry name" value="SMU1"/>
</dbReference>
<dbReference type="OrthoDB" id="538223at2759"/>
<dbReference type="InterPro" id="IPR001680">
    <property type="entry name" value="WD40_rpt"/>
</dbReference>
<keyword evidence="8" id="KW-1185">Reference proteome</keyword>
<comment type="similarity">
    <text evidence="7">Belongs to the WD repeat SMU1 family.</text>
</comment>
<keyword evidence="3" id="KW-0507">mRNA processing</keyword>
<proteinExistence type="inferred from homology"/>
<dbReference type="GO" id="GO:0000398">
    <property type="term" value="P:mRNA splicing, via spliceosome"/>
    <property type="evidence" value="ECO:0007669"/>
    <property type="project" value="InterPro"/>
</dbReference>
<reference evidence="9" key="1">
    <citation type="submission" date="2016-11" db="UniProtKB">
        <authorList>
            <consortium name="WormBaseParasite"/>
        </authorList>
    </citation>
    <scope>IDENTIFICATION</scope>
</reference>
<dbReference type="SMART" id="SM00668">
    <property type="entry name" value="CTLH"/>
    <property type="match status" value="1"/>
</dbReference>
<dbReference type="SUPFAM" id="SSF50978">
    <property type="entry name" value="WD40 repeat-like"/>
    <property type="match status" value="1"/>
</dbReference>
<dbReference type="PROSITE" id="PS50294">
    <property type="entry name" value="WD_REPEATS_REGION"/>
    <property type="match status" value="4"/>
</dbReference>
<dbReference type="WBParaSite" id="maker-uti_cns_0047319-snap-gene-0.8-mRNA-1">
    <property type="protein sequence ID" value="maker-uti_cns_0047319-snap-gene-0.8-mRNA-1"/>
    <property type="gene ID" value="maker-uti_cns_0047319-snap-gene-0.8"/>
</dbReference>
<dbReference type="Pfam" id="PF00400">
    <property type="entry name" value="WD40"/>
    <property type="match status" value="6"/>
</dbReference>
<dbReference type="STRING" id="282301.A0A1I8JG04"/>
<evidence type="ECO:0000256" key="6">
    <source>
        <dbReference type="ARBA" id="ARBA00023242"/>
    </source>
</evidence>
<evidence type="ECO:0000313" key="8">
    <source>
        <dbReference type="Proteomes" id="UP000095280"/>
    </source>
</evidence>
<keyword evidence="6" id="KW-0539">Nucleus</keyword>
<evidence type="ECO:0000313" key="9">
    <source>
        <dbReference type="WBParaSite" id="maker-uti_cns_0047319-snap-gene-0.8-mRNA-1"/>
    </source>
</evidence>
<organism evidence="8 9">
    <name type="scientific">Macrostomum lignano</name>
    <dbReference type="NCBI Taxonomy" id="282301"/>
    <lineage>
        <taxon>Eukaryota</taxon>
        <taxon>Metazoa</taxon>
        <taxon>Spiralia</taxon>
        <taxon>Lophotrochozoa</taxon>
        <taxon>Platyhelminthes</taxon>
        <taxon>Rhabditophora</taxon>
        <taxon>Macrostomorpha</taxon>
        <taxon>Macrostomida</taxon>
        <taxon>Macrostomidae</taxon>
        <taxon>Macrostomum</taxon>
    </lineage>
</organism>
<dbReference type="InterPro" id="IPR036322">
    <property type="entry name" value="WD40_repeat_dom_sf"/>
</dbReference>
<dbReference type="PROSITE" id="PS50082">
    <property type="entry name" value="WD_REPEATS_2"/>
    <property type="match status" value="5"/>
</dbReference>
<dbReference type="InterPro" id="IPR015943">
    <property type="entry name" value="WD40/YVTN_repeat-like_dom_sf"/>
</dbReference>
<dbReference type="PANTHER" id="PTHR22848">
    <property type="entry name" value="WD40 REPEAT PROTEIN"/>
    <property type="match status" value="1"/>
</dbReference>
<evidence type="ECO:0000256" key="3">
    <source>
        <dbReference type="ARBA" id="ARBA00022664"/>
    </source>
</evidence>
<dbReference type="GO" id="GO:0005634">
    <property type="term" value="C:nucleus"/>
    <property type="evidence" value="ECO:0007669"/>
    <property type="project" value="UniProtKB-SubCell"/>
</dbReference>
<dbReference type="FunFam" id="2.130.10.10:FF:000140">
    <property type="entry name" value="SMU1, DNA replication regulator and spliceosomal factor"/>
    <property type="match status" value="1"/>
</dbReference>
<dbReference type="Pfam" id="PF17814">
    <property type="entry name" value="LisH_TPL"/>
    <property type="match status" value="1"/>
</dbReference>
<accession>A0A1I8JG04</accession>
<dbReference type="PROSITE" id="PS50896">
    <property type="entry name" value="LISH"/>
    <property type="match status" value="1"/>
</dbReference>
<dbReference type="SMART" id="SM00320">
    <property type="entry name" value="WD40"/>
    <property type="match status" value="7"/>
</dbReference>
<dbReference type="Gene3D" id="2.130.10.10">
    <property type="entry name" value="YVTN repeat-like/Quinoprotein amine dehydrogenase"/>
    <property type="match status" value="1"/>
</dbReference>
<dbReference type="PROSITE" id="PS50897">
    <property type="entry name" value="CTLH"/>
    <property type="match status" value="1"/>
</dbReference>
<evidence type="ECO:0000256" key="4">
    <source>
        <dbReference type="ARBA" id="ARBA00022737"/>
    </source>
</evidence>
<protein>
    <submittedName>
        <fullName evidence="9">WD40 repeat-containing protein SMU1</fullName>
    </submittedName>
</protein>
<dbReference type="SMART" id="SM00667">
    <property type="entry name" value="LisH"/>
    <property type="match status" value="1"/>
</dbReference>
<dbReference type="AlphaFoldDB" id="A0A1I8JG04"/>
<keyword evidence="4" id="KW-0677">Repeat</keyword>
<dbReference type="CDD" id="cd00200">
    <property type="entry name" value="WD40"/>
    <property type="match status" value="1"/>
</dbReference>
<sequence length="511" mass="56835">MAIEIESADVVRLIAQYLKENNLPRTLAILQEESGISLNTVDSVDSFMSEIHSGHWDTVLQVVQSIKLPEAKLMDLYEQIVVELAELRELGAARTVMKQTDPMLCMKQSQPDRYVHLENVLARSYFDPREAYPDGTSKEKRRHAIAQALASEVSVVPPSRLLALLGQALKWQQHQGLLPPGTAIDVFRGKAAVREKEDERYPTTLSVTIRLGQKSHVEVAKFSPDGQFLVTGSVDGFIELWNFITGKIRKDLKYQAQEAFMMMDAAVLALGFSRDSEMLCSGAQDGKMKVWKIQTGQCLRRFERAHTQGVTCVQFSKDNTHIVSASFDCSVRIHGLKSGKCLKEFLGHTSFVNDVAFSLDGHQIISASSDGTVRVWVSKTQECAQCFKPALAGAEIPVQSIHILPKTPDHLVVCNKTNSVVIINMQGQVVRSFSSGKREGGDFICATVSPRGEWIYCCGEDKTLYCFSVQSGKLERTLAISEREIIGVAHHPHQNLIATYSEDGLLKLWKP</sequence>
<dbReference type="InterPro" id="IPR006594">
    <property type="entry name" value="LisH"/>
</dbReference>
<keyword evidence="2" id="KW-0853">WD repeat</keyword>
<evidence type="ECO:0000256" key="7">
    <source>
        <dbReference type="ARBA" id="ARBA00025801"/>
    </source>
</evidence>
<keyword evidence="5" id="KW-0508">mRNA splicing</keyword>